<feature type="domain" description="DCUN1" evidence="3">
    <location>
        <begin position="304"/>
        <end position="509"/>
    </location>
</feature>
<dbReference type="PROSITE" id="PS51371">
    <property type="entry name" value="CBS"/>
    <property type="match status" value="2"/>
</dbReference>
<dbReference type="Gene3D" id="3.10.580.10">
    <property type="entry name" value="CBS-domain"/>
    <property type="match status" value="3"/>
</dbReference>
<evidence type="ECO:0000313" key="6">
    <source>
        <dbReference type="Proteomes" id="UP000789759"/>
    </source>
</evidence>
<dbReference type="InterPro" id="IPR042460">
    <property type="entry name" value="DCN1-like_PONY"/>
</dbReference>
<accession>A0A9N9IA06</accession>
<dbReference type="GO" id="GO:0005886">
    <property type="term" value="C:plasma membrane"/>
    <property type="evidence" value="ECO:0007669"/>
    <property type="project" value="UniProtKB-ARBA"/>
</dbReference>
<evidence type="ECO:0000259" key="4">
    <source>
        <dbReference type="PROSITE" id="PS51371"/>
    </source>
</evidence>
<dbReference type="PANTHER" id="PTHR12281:SF31">
    <property type="entry name" value="DCN1-LIKE PROTEIN 3"/>
    <property type="match status" value="1"/>
</dbReference>
<dbReference type="EMBL" id="CAJVQA010013788">
    <property type="protein sequence ID" value="CAG8726848.1"/>
    <property type="molecule type" value="Genomic_DNA"/>
</dbReference>
<dbReference type="AlphaFoldDB" id="A0A9N9IA06"/>
<feature type="domain" description="CBS" evidence="4">
    <location>
        <begin position="23"/>
        <end position="82"/>
    </location>
</feature>
<dbReference type="Proteomes" id="UP000789759">
    <property type="component" value="Unassembled WGS sequence"/>
</dbReference>
<dbReference type="FunFam" id="1.10.238.200:FF:000003">
    <property type="entry name" value="DCN1-like protein 3"/>
    <property type="match status" value="1"/>
</dbReference>
<feature type="domain" description="CBS" evidence="4">
    <location>
        <begin position="154"/>
        <end position="214"/>
    </location>
</feature>
<dbReference type="GO" id="GO:0031624">
    <property type="term" value="F:ubiquitin conjugating enzyme binding"/>
    <property type="evidence" value="ECO:0007669"/>
    <property type="project" value="TreeGrafter"/>
</dbReference>
<dbReference type="PROSITE" id="PS51229">
    <property type="entry name" value="DCUN1"/>
    <property type="match status" value="1"/>
</dbReference>
<dbReference type="OrthoDB" id="286637at2759"/>
<dbReference type="Pfam" id="PF03556">
    <property type="entry name" value="Cullin_binding"/>
    <property type="match status" value="1"/>
</dbReference>
<comment type="caution">
    <text evidence="5">The sequence shown here is derived from an EMBL/GenBank/DDBJ whole genome shotgun (WGS) entry which is preliminary data.</text>
</comment>
<gene>
    <name evidence="5" type="ORF">CPELLU_LOCUS13232</name>
</gene>
<keyword evidence="1" id="KW-0129">CBS domain</keyword>
<dbReference type="GO" id="GO:0000151">
    <property type="term" value="C:ubiquitin ligase complex"/>
    <property type="evidence" value="ECO:0007669"/>
    <property type="project" value="TreeGrafter"/>
</dbReference>
<dbReference type="PANTHER" id="PTHR12281">
    <property type="entry name" value="RP42 RELATED"/>
    <property type="match status" value="1"/>
</dbReference>
<dbReference type="GO" id="GO:0097602">
    <property type="term" value="F:cullin family protein binding"/>
    <property type="evidence" value="ECO:0007669"/>
    <property type="project" value="TreeGrafter"/>
</dbReference>
<dbReference type="InterPro" id="IPR005176">
    <property type="entry name" value="PONY_dom"/>
</dbReference>
<dbReference type="Gene3D" id="1.10.238.10">
    <property type="entry name" value="EF-hand"/>
    <property type="match status" value="1"/>
</dbReference>
<dbReference type="InterPro" id="IPR000644">
    <property type="entry name" value="CBS_dom"/>
</dbReference>
<evidence type="ECO:0000256" key="2">
    <source>
        <dbReference type="RuleBase" id="RU410713"/>
    </source>
</evidence>
<dbReference type="SMART" id="SM00116">
    <property type="entry name" value="CBS"/>
    <property type="match status" value="3"/>
</dbReference>
<dbReference type="InterPro" id="IPR046342">
    <property type="entry name" value="CBS_dom_sf"/>
</dbReference>
<dbReference type="GO" id="GO:0045116">
    <property type="term" value="P:protein neddylation"/>
    <property type="evidence" value="ECO:0007669"/>
    <property type="project" value="TreeGrafter"/>
</dbReference>
<protein>
    <recommendedName>
        <fullName evidence="2">Defective in cullin neddylation protein</fullName>
    </recommendedName>
</protein>
<evidence type="ECO:0000259" key="3">
    <source>
        <dbReference type="PROSITE" id="PS51229"/>
    </source>
</evidence>
<organism evidence="5 6">
    <name type="scientific">Cetraspora pellucida</name>
    <dbReference type="NCBI Taxonomy" id="1433469"/>
    <lineage>
        <taxon>Eukaryota</taxon>
        <taxon>Fungi</taxon>
        <taxon>Fungi incertae sedis</taxon>
        <taxon>Mucoromycota</taxon>
        <taxon>Glomeromycotina</taxon>
        <taxon>Glomeromycetes</taxon>
        <taxon>Diversisporales</taxon>
        <taxon>Gigasporaceae</taxon>
        <taxon>Cetraspora</taxon>
    </lineage>
</organism>
<evidence type="ECO:0000313" key="5">
    <source>
        <dbReference type="EMBL" id="CAG8726848.1"/>
    </source>
</evidence>
<dbReference type="SUPFAM" id="SSF54631">
    <property type="entry name" value="CBS-domain pair"/>
    <property type="match status" value="2"/>
</dbReference>
<keyword evidence="6" id="KW-1185">Reference proteome</keyword>
<dbReference type="Gene3D" id="1.10.238.200">
    <property type="entry name" value="Cullin, PONY binding domain"/>
    <property type="match status" value="1"/>
</dbReference>
<dbReference type="GO" id="GO:0032182">
    <property type="term" value="F:ubiquitin-like protein binding"/>
    <property type="evidence" value="ECO:0007669"/>
    <property type="project" value="TreeGrafter"/>
</dbReference>
<dbReference type="InterPro" id="IPR014764">
    <property type="entry name" value="DCN-prot"/>
</dbReference>
<name>A0A9N9IA06_9GLOM</name>
<sequence length="523" mass="60309">MDSLNNYISDFLKQHSSYDVLPVSYRVIVLDTSLLVKKALAALMQNGVVSAPLWDSNNQKFAGMLTVSDFINLIHYYYKHSSYTVALEEIEQFQIQQLREARVHRLPLVDVDSETGQEMIVSVLTQYRILKFIAMNCKETKDFRKPLSEIKIGVYNDIATAKMSTPVIEVVNIFAERRISSVPIIDDNGVVLNVYETVDVMALVRAGAYHGMDLPIGEAILWRTEDFPGVHTCTLNDCLHSIFDLIKKAPNTLKTAQKEKVRQFMTFTNAREFNWNVEVAVDAFFNDQPSSWRSFGSSQNAGNPDVYKLNQIFSKYKDKEIRRPLFHDTFVIGRENKEEDAILVDGMFEYCNDLHVAPEDVVMLVIAWNLEADKMCEFKRQGFINGWTKLRCDSIEKMRAAIPRLRASLNDEATFKEIYQFTFKFGLSENQKSLSLDVAIEFWRMLLNERWPHLEIWIEFVKEKHGKSISKDTWNLLLDFIKQINVELSNYDAEGAWPVLIDEFVDYCREKLQLPAPPAQPAS</sequence>
<comment type="function">
    <text evidence="2">Neddylation of cullins play an essential role in the regulation of SCF-type complexes activity.</text>
</comment>
<reference evidence="5" key="1">
    <citation type="submission" date="2021-06" db="EMBL/GenBank/DDBJ databases">
        <authorList>
            <person name="Kallberg Y."/>
            <person name="Tangrot J."/>
            <person name="Rosling A."/>
        </authorList>
    </citation>
    <scope>NUCLEOTIDE SEQUENCE</scope>
    <source>
        <strain evidence="5">FL966</strain>
    </source>
</reference>
<evidence type="ECO:0000256" key="1">
    <source>
        <dbReference type="PROSITE-ProRule" id="PRU00703"/>
    </source>
</evidence>
<proteinExistence type="predicted"/>
<dbReference type="Pfam" id="PF00571">
    <property type="entry name" value="CBS"/>
    <property type="match status" value="2"/>
</dbReference>